<gene>
    <name evidence="4" type="primary">STPG2</name>
</gene>
<dbReference type="InterPro" id="IPR010736">
    <property type="entry name" value="SHIPPO-rpt"/>
</dbReference>
<evidence type="ECO:0000313" key="4">
    <source>
        <dbReference type="RefSeq" id="XP_033813338.1"/>
    </source>
</evidence>
<dbReference type="CTD" id="285555"/>
<sequence>MLLSDDSVVLLSLFCCFFLSGTNPVFGMYDRAPRPFSVPLGCTEANIGPGSYDVWAETVRRKPGGNAPFLSKVHRNFAFQVLSTVTVAPGPGHYDVEKVQDSVKGGLSLQNKEKRFIEACSPNPGPGTYNLCNGRTSKKVKSRSELTSGHLIKSRSFHLIQYHRKPEAPSIPTLGQAFGYDESEDGTLVKQVPPSTDNTLGPAYYNSLFKEAHATSKYKGVHFGNRTTKRTEFKKFDIPGPGEYEIDQKATVHSENINIKKDENKKNLFVPRYHEAVPLQEEKKGVPGPGKYEIKGQFEKQGNVKSPADIPQVPFLSNSNRFQPTRSITPAPGAYNEPRMAFEPQKSSPKGKRKPFGQTAVRFIPLPKESKSPGPGSYNVLKYSVGEESLKKAEQGSKRKGAFGSSAVRDFLYSKGEQVGTPGPSHYQVKSNTEDVNKNQRSSVFASATDRLGVLLVGKDVPPPGSYDVQEAFEKSHGKRQYMPPRSTLAKRKHGSFLSTVPRDFLLCTQSGVPGPGSYTPIVKPVSNISVSVSKEERFKYTKNMNPGPASYELSSVFKDTMLKGTFNATLANPVMNKIENTLCKDQLSRQSSHM</sequence>
<evidence type="ECO:0000256" key="1">
    <source>
        <dbReference type="SAM" id="MobiDB-lite"/>
    </source>
</evidence>
<dbReference type="RefSeq" id="XP_033813338.1">
    <property type="nucleotide sequence ID" value="XM_033957447.1"/>
</dbReference>
<dbReference type="AlphaFoldDB" id="A0A6P8S8V0"/>
<keyword evidence="2" id="KW-0732">Signal</keyword>
<feature type="region of interest" description="Disordered" evidence="1">
    <location>
        <begin position="315"/>
        <end position="357"/>
    </location>
</feature>
<proteinExistence type="predicted"/>
<dbReference type="Pfam" id="PF07004">
    <property type="entry name" value="SHIPPO-rpt"/>
    <property type="match status" value="6"/>
</dbReference>
<evidence type="ECO:0000313" key="3">
    <source>
        <dbReference type="Proteomes" id="UP000515159"/>
    </source>
</evidence>
<dbReference type="OrthoDB" id="406368at2759"/>
<name>A0A6P8S8V0_GEOSA</name>
<feature type="chain" id="PRO_5027981895" evidence="2">
    <location>
        <begin position="28"/>
        <end position="595"/>
    </location>
</feature>
<protein>
    <submittedName>
        <fullName evidence="4">Sperm-tail PG-rich repeat-containing protein 2 isoform X1</fullName>
    </submittedName>
</protein>
<feature type="compositionally biased region" description="Polar residues" evidence="1">
    <location>
        <begin position="315"/>
        <end position="328"/>
    </location>
</feature>
<evidence type="ECO:0000256" key="2">
    <source>
        <dbReference type="SAM" id="SignalP"/>
    </source>
</evidence>
<dbReference type="InterPro" id="IPR051291">
    <property type="entry name" value="CIMAP"/>
</dbReference>
<organism evidence="3 4">
    <name type="scientific">Geotrypetes seraphini</name>
    <name type="common">Gaboon caecilian</name>
    <name type="synonym">Caecilia seraphini</name>
    <dbReference type="NCBI Taxonomy" id="260995"/>
    <lineage>
        <taxon>Eukaryota</taxon>
        <taxon>Metazoa</taxon>
        <taxon>Chordata</taxon>
        <taxon>Craniata</taxon>
        <taxon>Vertebrata</taxon>
        <taxon>Euteleostomi</taxon>
        <taxon>Amphibia</taxon>
        <taxon>Gymnophiona</taxon>
        <taxon>Geotrypetes</taxon>
    </lineage>
</organism>
<dbReference type="InParanoid" id="A0A6P8S8V0"/>
<reference evidence="4" key="1">
    <citation type="submission" date="2025-08" db="UniProtKB">
        <authorList>
            <consortium name="RefSeq"/>
        </authorList>
    </citation>
    <scope>IDENTIFICATION</scope>
</reference>
<dbReference type="Proteomes" id="UP000515159">
    <property type="component" value="Chromosome 1"/>
</dbReference>
<accession>A0A6P8S8V0</accession>
<dbReference type="KEGG" id="gsh:117366211"/>
<dbReference type="PANTHER" id="PTHR21580">
    <property type="entry name" value="SHIPPO-1-RELATED"/>
    <property type="match status" value="1"/>
</dbReference>
<feature type="region of interest" description="Disordered" evidence="1">
    <location>
        <begin position="417"/>
        <end position="438"/>
    </location>
</feature>
<feature type="signal peptide" evidence="2">
    <location>
        <begin position="1"/>
        <end position="27"/>
    </location>
</feature>
<dbReference type="PANTHER" id="PTHR21580:SF60">
    <property type="entry name" value="SPERM-TAIL PG-RICH REPEAT-CONTAINING PROTEIN 2"/>
    <property type="match status" value="1"/>
</dbReference>
<dbReference type="GeneID" id="117366211"/>
<keyword evidence="3" id="KW-1185">Reference proteome</keyword>
<dbReference type="FunCoup" id="A0A6P8S8V0">
    <property type="interactions" value="14"/>
</dbReference>